<organism evidence="1 2">
    <name type="scientific">Psophocarpus tetragonolobus</name>
    <name type="common">Winged bean</name>
    <name type="synonym">Dolichos tetragonolobus</name>
    <dbReference type="NCBI Taxonomy" id="3891"/>
    <lineage>
        <taxon>Eukaryota</taxon>
        <taxon>Viridiplantae</taxon>
        <taxon>Streptophyta</taxon>
        <taxon>Embryophyta</taxon>
        <taxon>Tracheophyta</taxon>
        <taxon>Spermatophyta</taxon>
        <taxon>Magnoliopsida</taxon>
        <taxon>eudicotyledons</taxon>
        <taxon>Gunneridae</taxon>
        <taxon>Pentapetalae</taxon>
        <taxon>rosids</taxon>
        <taxon>fabids</taxon>
        <taxon>Fabales</taxon>
        <taxon>Fabaceae</taxon>
        <taxon>Papilionoideae</taxon>
        <taxon>50 kb inversion clade</taxon>
        <taxon>NPAAA clade</taxon>
        <taxon>indigoferoid/millettioid clade</taxon>
        <taxon>Phaseoleae</taxon>
        <taxon>Psophocarpus</taxon>
    </lineage>
</organism>
<evidence type="ECO:0000313" key="1">
    <source>
        <dbReference type="EMBL" id="KAK7383150.1"/>
    </source>
</evidence>
<proteinExistence type="predicted"/>
<dbReference type="Proteomes" id="UP001386955">
    <property type="component" value="Unassembled WGS sequence"/>
</dbReference>
<sequence>MFLFLNPASSIISLGHKFKKGSLADERGCFNLPPSWFQLSIDSAMRVLRLMEILYAITLWILASTYMLN</sequence>
<keyword evidence="2" id="KW-1185">Reference proteome</keyword>
<name>A0AAN9RTY1_PSOTE</name>
<comment type="caution">
    <text evidence="1">The sequence shown here is derived from an EMBL/GenBank/DDBJ whole genome shotgun (WGS) entry which is preliminary data.</text>
</comment>
<reference evidence="1 2" key="1">
    <citation type="submission" date="2024-01" db="EMBL/GenBank/DDBJ databases">
        <title>The genomes of 5 underutilized Papilionoideae crops provide insights into root nodulation and disease resistanc.</title>
        <authorList>
            <person name="Jiang F."/>
        </authorList>
    </citation>
    <scope>NUCLEOTIDE SEQUENCE [LARGE SCALE GENOMIC DNA]</scope>
    <source>
        <strain evidence="1">DUOXIRENSHENG_FW03</strain>
        <tissue evidence="1">Leaves</tissue>
    </source>
</reference>
<evidence type="ECO:0000313" key="2">
    <source>
        <dbReference type="Proteomes" id="UP001386955"/>
    </source>
</evidence>
<dbReference type="EMBL" id="JAYMYS010000008">
    <property type="protein sequence ID" value="KAK7383150.1"/>
    <property type="molecule type" value="Genomic_DNA"/>
</dbReference>
<accession>A0AAN9RTY1</accession>
<protein>
    <submittedName>
        <fullName evidence="1">Uncharacterized protein</fullName>
    </submittedName>
</protein>
<dbReference type="AlphaFoldDB" id="A0AAN9RTY1"/>
<gene>
    <name evidence="1" type="ORF">VNO78_28821</name>
</gene>